<gene>
    <name evidence="3" type="ORF">NTJ_03552</name>
</gene>
<feature type="compositionally biased region" description="Basic residues" evidence="1">
    <location>
        <begin position="469"/>
        <end position="495"/>
    </location>
</feature>
<keyword evidence="4" id="KW-1185">Reference proteome</keyword>
<proteinExistence type="predicted"/>
<feature type="compositionally biased region" description="Basic and acidic residues" evidence="1">
    <location>
        <begin position="360"/>
        <end position="415"/>
    </location>
</feature>
<dbReference type="InterPro" id="IPR031959">
    <property type="entry name" value="DUF4779"/>
</dbReference>
<feature type="signal peptide" evidence="2">
    <location>
        <begin position="1"/>
        <end position="29"/>
    </location>
</feature>
<feature type="compositionally biased region" description="Basic and acidic residues" evidence="1">
    <location>
        <begin position="422"/>
        <end position="464"/>
    </location>
</feature>
<dbReference type="Proteomes" id="UP001307889">
    <property type="component" value="Chromosome 2"/>
</dbReference>
<feature type="chain" id="PRO_5047199975" evidence="2">
    <location>
        <begin position="30"/>
        <end position="548"/>
    </location>
</feature>
<feature type="region of interest" description="Disordered" evidence="1">
    <location>
        <begin position="334"/>
        <end position="548"/>
    </location>
</feature>
<evidence type="ECO:0000313" key="4">
    <source>
        <dbReference type="Proteomes" id="UP001307889"/>
    </source>
</evidence>
<dbReference type="EMBL" id="AP028910">
    <property type="protein sequence ID" value="BES90744.1"/>
    <property type="molecule type" value="Genomic_DNA"/>
</dbReference>
<evidence type="ECO:0000313" key="3">
    <source>
        <dbReference type="EMBL" id="BES90744.1"/>
    </source>
</evidence>
<organism evidence="3 4">
    <name type="scientific">Nesidiocoris tenuis</name>
    <dbReference type="NCBI Taxonomy" id="355587"/>
    <lineage>
        <taxon>Eukaryota</taxon>
        <taxon>Metazoa</taxon>
        <taxon>Ecdysozoa</taxon>
        <taxon>Arthropoda</taxon>
        <taxon>Hexapoda</taxon>
        <taxon>Insecta</taxon>
        <taxon>Pterygota</taxon>
        <taxon>Neoptera</taxon>
        <taxon>Paraneoptera</taxon>
        <taxon>Hemiptera</taxon>
        <taxon>Heteroptera</taxon>
        <taxon>Panheteroptera</taxon>
        <taxon>Cimicomorpha</taxon>
        <taxon>Miridae</taxon>
        <taxon>Dicyphina</taxon>
        <taxon>Nesidiocoris</taxon>
    </lineage>
</organism>
<accession>A0ABN7AES4</accession>
<sequence>MTSRPDALSVLWPFSSFFLFALLVGQVRGIARASRPVVFSYSSGGNSNHPAVISHHYRPLPVDPPTRPPDVQIVERFPTHQTLTRTSAASEYTESVIDKGHSPEENDNPDEPPTNHEISYSNDPPEKYVINNDAISSVSHYHNRRPNGSEHVSSGQMIHENSEFGEGFSHEEVRDINKVPNEDYRQQHGHAQFVEPTTSFEATPEHTVPYGATPFVPTSSYKHKGGLTYTSTPIYNELGSDHDIDIDPDYVSTTPLPMFESMRNKLPGINEYPPPNRGYITSPFPTSSQINSGINDKILQQPKYFAYSNDIPSADNSGGDGASDYNADRLAHGNEKAAEKHVKGGGQEHHSNQEAADGAEGEKGYKSHHAHDSGDKGHHDKETHKGKYKDEKGVSGKKKELAAHYDATHQAEKGKKSAKYGESGEHKKGHSTKGEHNIHTKDEYLKKHVFYDEHHEGGDHEKIGGFKSSHGHSRGSKKKKGHKKSGFRHRHKGKKGFREKGGSLQHQKRRKGSVGVDDHNKYHKKYRSKGGRKHAKKWGFSSPGHPEK</sequence>
<reference evidence="3 4" key="1">
    <citation type="submission" date="2023-09" db="EMBL/GenBank/DDBJ databases">
        <title>Nesidiocoris tenuis whole genome shotgun sequence.</title>
        <authorList>
            <person name="Shibata T."/>
            <person name="Shimoda M."/>
            <person name="Kobayashi T."/>
            <person name="Uehara T."/>
        </authorList>
    </citation>
    <scope>NUCLEOTIDE SEQUENCE [LARGE SCALE GENOMIC DNA]</scope>
    <source>
        <strain evidence="3 4">Japan</strain>
    </source>
</reference>
<evidence type="ECO:0000256" key="1">
    <source>
        <dbReference type="SAM" id="MobiDB-lite"/>
    </source>
</evidence>
<feature type="compositionally biased region" description="Basic residues" evidence="1">
    <location>
        <begin position="521"/>
        <end position="537"/>
    </location>
</feature>
<name>A0ABN7AES4_9HEMI</name>
<feature type="compositionally biased region" description="Basic and acidic residues" evidence="1">
    <location>
        <begin position="334"/>
        <end position="352"/>
    </location>
</feature>
<keyword evidence="2" id="KW-0732">Signal</keyword>
<protein>
    <submittedName>
        <fullName evidence="3">Uncharacterized protein</fullName>
    </submittedName>
</protein>
<evidence type="ECO:0000256" key="2">
    <source>
        <dbReference type="SAM" id="SignalP"/>
    </source>
</evidence>
<feature type="region of interest" description="Disordered" evidence="1">
    <location>
        <begin position="98"/>
        <end position="126"/>
    </location>
</feature>
<dbReference type="Pfam" id="PF16009">
    <property type="entry name" value="DUF4779"/>
    <property type="match status" value="1"/>
</dbReference>